<keyword evidence="1" id="KW-0175">Coiled coil</keyword>
<evidence type="ECO:0000313" key="4">
    <source>
        <dbReference type="Proteomes" id="UP000654993"/>
    </source>
</evidence>
<name>A0A916VFF7_9BACL</name>
<gene>
    <name evidence="3" type="ORF">PRECH8_15530</name>
</gene>
<protein>
    <submittedName>
        <fullName evidence="3">Uncharacterized protein</fullName>
    </submittedName>
</protein>
<feature type="signal peptide" evidence="2">
    <location>
        <begin position="1"/>
        <end position="23"/>
    </location>
</feature>
<reference evidence="3" key="1">
    <citation type="submission" date="2020-08" db="EMBL/GenBank/DDBJ databases">
        <authorList>
            <person name="Uke A."/>
            <person name="Chhe C."/>
            <person name="Baramee S."/>
            <person name="Kosugi A."/>
        </authorList>
    </citation>
    <scope>NUCLEOTIDE SEQUENCE</scope>
    <source>
        <strain evidence="3">DA-C8</strain>
    </source>
</reference>
<accession>A0A916VFF7</accession>
<dbReference type="AlphaFoldDB" id="A0A916VFF7"/>
<feature type="coiled-coil region" evidence="1">
    <location>
        <begin position="84"/>
        <end position="177"/>
    </location>
</feature>
<evidence type="ECO:0000256" key="1">
    <source>
        <dbReference type="SAM" id="Coils"/>
    </source>
</evidence>
<evidence type="ECO:0000256" key="2">
    <source>
        <dbReference type="SAM" id="SignalP"/>
    </source>
</evidence>
<dbReference type="Proteomes" id="UP000654993">
    <property type="component" value="Unassembled WGS sequence"/>
</dbReference>
<evidence type="ECO:0000313" key="3">
    <source>
        <dbReference type="EMBL" id="GFR38257.1"/>
    </source>
</evidence>
<organism evidence="3 4">
    <name type="scientific">Insulibacter thermoxylanivorax</name>
    <dbReference type="NCBI Taxonomy" id="2749268"/>
    <lineage>
        <taxon>Bacteria</taxon>
        <taxon>Bacillati</taxon>
        <taxon>Bacillota</taxon>
        <taxon>Bacilli</taxon>
        <taxon>Bacillales</taxon>
        <taxon>Paenibacillaceae</taxon>
        <taxon>Insulibacter</taxon>
    </lineage>
</organism>
<sequence>MKRWLQMTAAALLILMLTTPAAAAEASFMKPEKQDGQAQEQGMRILELAEQYTPEQAAKWKEELAKRTVLREQLHKYKNSSKYRKKQEKMKQELKQKLDSGEMTQEDLKKMIQQKKKEFAEKHRAWKEEGSKLQQQLEQALAEQNEHEIAAALNAMLKRLQQSNQRMAEKLQSLDQNMKP</sequence>
<reference evidence="3" key="2">
    <citation type="journal article" date="2021" name="Data Brief">
        <title>Draft genome sequence data of the facultative, thermophilic, xylanolytic bacterium Paenibacillus sp. strain DA-C8.</title>
        <authorList>
            <person name="Chhe C."/>
            <person name="Uke A."/>
            <person name="Baramee S."/>
            <person name="Ungkulpasvich U."/>
            <person name="Tachaapaikoon C."/>
            <person name="Pason P."/>
            <person name="Waeonukul R."/>
            <person name="Ratanakhanokchai K."/>
            <person name="Kosugi A."/>
        </authorList>
    </citation>
    <scope>NUCLEOTIDE SEQUENCE</scope>
    <source>
        <strain evidence="3">DA-C8</strain>
    </source>
</reference>
<dbReference type="EMBL" id="BMAQ01000014">
    <property type="protein sequence ID" value="GFR38257.1"/>
    <property type="molecule type" value="Genomic_DNA"/>
</dbReference>
<feature type="chain" id="PRO_5037241629" evidence="2">
    <location>
        <begin position="24"/>
        <end position="180"/>
    </location>
</feature>
<dbReference type="RefSeq" id="WP_200966503.1">
    <property type="nucleotide sequence ID" value="NZ_BMAQ01000014.1"/>
</dbReference>
<comment type="caution">
    <text evidence="3">The sequence shown here is derived from an EMBL/GenBank/DDBJ whole genome shotgun (WGS) entry which is preliminary data.</text>
</comment>
<keyword evidence="4" id="KW-1185">Reference proteome</keyword>
<proteinExistence type="predicted"/>
<keyword evidence="2" id="KW-0732">Signal</keyword>